<evidence type="ECO:0000259" key="13">
    <source>
        <dbReference type="Pfam" id="PF13614"/>
    </source>
</evidence>
<keyword evidence="7" id="KW-0067">ATP-binding</keyword>
<evidence type="ECO:0000256" key="9">
    <source>
        <dbReference type="ARBA" id="ARBA00051245"/>
    </source>
</evidence>
<comment type="similarity">
    <text evidence="1">Belongs to the CpsD/CapB family.</text>
</comment>
<dbReference type="GO" id="GO:0005886">
    <property type="term" value="C:plasma membrane"/>
    <property type="evidence" value="ECO:0007669"/>
    <property type="project" value="TreeGrafter"/>
</dbReference>
<evidence type="ECO:0000256" key="8">
    <source>
        <dbReference type="ARBA" id="ARBA00023137"/>
    </source>
</evidence>
<keyword evidence="15" id="KW-1185">Reference proteome</keyword>
<feature type="coiled-coil region" evidence="10">
    <location>
        <begin position="373"/>
        <end position="403"/>
    </location>
</feature>
<proteinExistence type="inferred from homology"/>
<dbReference type="InterPro" id="IPR025669">
    <property type="entry name" value="AAA_dom"/>
</dbReference>
<keyword evidence="12" id="KW-0812">Transmembrane</keyword>
<dbReference type="RefSeq" id="WP_145371201.1">
    <property type="nucleotide sequence ID" value="NZ_CP036275.1"/>
</dbReference>
<name>A0A517ZCB5_9PLAN</name>
<sequence length="764" mass="85143">MNKLVLEGAGDATGRGESLDFVRGVVRFGRVVRNRLHIVLGILVSVSILGGISYVLSPPVYESAAELLVLQTGSSVLDSERNPQGTLSDQMPNFERVLRSDEVVKRTLKQLPPEHRSDFRGVRPERWIESFQSHLEVSAERKTNVMNIRYRSGDADTAYVVVSTLIGAYLEYMDHVMENTARDLLGILSQRKDALERDLKAREAELIEMKSRSQLLFASDEDRMISVLNQRVIKLNESLVKAQHEAIDARSFLLAIEEAIRQGEDIQQFASRMSEGLATELLKRHAGIASGDVYTQSRMQQELLSAQTELRNKLSFYGPKHPEILELQDKIRITQQYLTDQPRMTSESVKRASTEDLGPRLLQMARHRYLMAANQEQQLLAEFERERDNALQLNQQLAEIQIAELEIQRMRTYDDVLLDAITNIDLNKDNHLRTAVISEPQVNPVPVSPRLTVVAMLCLIIGTGGGLATVYLMDIIDDRFRSPDQLRSELGLPILAMIRKLPPLADSGLSSLYPFSKPNAVESEAFRSLRTTLEFSNEDTKCMTISSTEPGDGKTTVMASLGVAFAQSGRRTILIDGDMRRPGLTRLFNLTGHPGLSTVLMSDRSVEEAIDTLPHHTELPNLDVLPAGPRPANPVELLSGDRLSMLVAWAETHYDQVLIDAPPSLAAADGQIIGRMVDGAIMTVRPDKNRRRMVMRAVEALSELGCNVYGLIVNHVSPQSDSEYSYGYGYGYGYGEHDNDADEDAQTLPAGPKFVSPEQLRKSA</sequence>
<dbReference type="PANTHER" id="PTHR32309">
    <property type="entry name" value="TYROSINE-PROTEIN KINASE"/>
    <property type="match status" value="1"/>
</dbReference>
<evidence type="ECO:0000256" key="12">
    <source>
        <dbReference type="SAM" id="Phobius"/>
    </source>
</evidence>
<dbReference type="SUPFAM" id="SSF52540">
    <property type="entry name" value="P-loop containing nucleoside triphosphate hydrolases"/>
    <property type="match status" value="1"/>
</dbReference>
<keyword evidence="4 14" id="KW-0808">Transferase</keyword>
<dbReference type="Gene3D" id="3.40.50.300">
    <property type="entry name" value="P-loop containing nucleotide triphosphate hydrolases"/>
    <property type="match status" value="1"/>
</dbReference>
<dbReference type="EC" id="2.7.10.2" evidence="3"/>
<evidence type="ECO:0000256" key="4">
    <source>
        <dbReference type="ARBA" id="ARBA00022679"/>
    </source>
</evidence>
<dbReference type="InterPro" id="IPR027417">
    <property type="entry name" value="P-loop_NTPase"/>
</dbReference>
<dbReference type="EMBL" id="CP036275">
    <property type="protein sequence ID" value="QDU40080.1"/>
    <property type="molecule type" value="Genomic_DNA"/>
</dbReference>
<keyword evidence="12" id="KW-0472">Membrane</keyword>
<feature type="domain" description="AAA" evidence="13">
    <location>
        <begin position="541"/>
        <end position="667"/>
    </location>
</feature>
<dbReference type="GO" id="GO:0042802">
    <property type="term" value="F:identical protein binding"/>
    <property type="evidence" value="ECO:0007669"/>
    <property type="project" value="UniProtKB-ARBA"/>
</dbReference>
<dbReference type="FunFam" id="3.40.50.300:FF:000527">
    <property type="entry name" value="Tyrosine-protein kinase etk"/>
    <property type="match status" value="1"/>
</dbReference>
<feature type="region of interest" description="Disordered" evidence="11">
    <location>
        <begin position="737"/>
        <end position="764"/>
    </location>
</feature>
<dbReference type="InterPro" id="IPR050445">
    <property type="entry name" value="Bact_polysacc_biosynth/exp"/>
</dbReference>
<evidence type="ECO:0000313" key="14">
    <source>
        <dbReference type="EMBL" id="QDU40080.1"/>
    </source>
</evidence>
<dbReference type="GO" id="GO:0005524">
    <property type="term" value="F:ATP binding"/>
    <property type="evidence" value="ECO:0007669"/>
    <property type="project" value="UniProtKB-KW"/>
</dbReference>
<reference evidence="14 15" key="1">
    <citation type="submission" date="2019-02" db="EMBL/GenBank/DDBJ databases">
        <title>Deep-cultivation of Planctomycetes and their phenomic and genomic characterization uncovers novel biology.</title>
        <authorList>
            <person name="Wiegand S."/>
            <person name="Jogler M."/>
            <person name="Boedeker C."/>
            <person name="Pinto D."/>
            <person name="Vollmers J."/>
            <person name="Rivas-Marin E."/>
            <person name="Kohn T."/>
            <person name="Peeters S.H."/>
            <person name="Heuer A."/>
            <person name="Rast P."/>
            <person name="Oberbeckmann S."/>
            <person name="Bunk B."/>
            <person name="Jeske O."/>
            <person name="Meyerdierks A."/>
            <person name="Storesund J.E."/>
            <person name="Kallscheuer N."/>
            <person name="Luecker S."/>
            <person name="Lage O.M."/>
            <person name="Pohl T."/>
            <person name="Merkel B.J."/>
            <person name="Hornburger P."/>
            <person name="Mueller R.-W."/>
            <person name="Bruemmer F."/>
            <person name="Labrenz M."/>
            <person name="Spormann A.M."/>
            <person name="Op den Camp H."/>
            <person name="Overmann J."/>
            <person name="Amann R."/>
            <person name="Jetten M.S.M."/>
            <person name="Mascher T."/>
            <person name="Medema M.H."/>
            <person name="Devos D.P."/>
            <person name="Kaster A.-K."/>
            <person name="Ovreas L."/>
            <person name="Rohde M."/>
            <person name="Galperin M.Y."/>
            <person name="Jogler C."/>
        </authorList>
    </citation>
    <scope>NUCLEOTIDE SEQUENCE [LARGE SCALE GENOMIC DNA]</scope>
    <source>
        <strain evidence="14 15">Mal4</strain>
    </source>
</reference>
<evidence type="ECO:0000256" key="11">
    <source>
        <dbReference type="SAM" id="MobiDB-lite"/>
    </source>
</evidence>
<protein>
    <recommendedName>
        <fullName evidence="3">non-specific protein-tyrosine kinase</fullName>
        <ecNumber evidence="3">2.7.10.2</ecNumber>
    </recommendedName>
</protein>
<comment type="catalytic activity">
    <reaction evidence="9">
        <text>L-tyrosyl-[protein] + ATP = O-phospho-L-tyrosyl-[protein] + ADP + H(+)</text>
        <dbReference type="Rhea" id="RHEA:10596"/>
        <dbReference type="Rhea" id="RHEA-COMP:10136"/>
        <dbReference type="Rhea" id="RHEA-COMP:20101"/>
        <dbReference type="ChEBI" id="CHEBI:15378"/>
        <dbReference type="ChEBI" id="CHEBI:30616"/>
        <dbReference type="ChEBI" id="CHEBI:46858"/>
        <dbReference type="ChEBI" id="CHEBI:61978"/>
        <dbReference type="ChEBI" id="CHEBI:456216"/>
        <dbReference type="EC" id="2.7.10.2"/>
    </reaction>
</comment>
<dbReference type="InterPro" id="IPR005702">
    <property type="entry name" value="Wzc-like_C"/>
</dbReference>
<dbReference type="CDD" id="cd05387">
    <property type="entry name" value="BY-kinase"/>
    <property type="match status" value="1"/>
</dbReference>
<keyword evidence="8" id="KW-0829">Tyrosine-protein kinase</keyword>
<dbReference type="OrthoDB" id="9794577at2"/>
<feature type="coiled-coil region" evidence="10">
    <location>
        <begin position="185"/>
        <end position="245"/>
    </location>
</feature>
<dbReference type="GO" id="GO:0004715">
    <property type="term" value="F:non-membrane spanning protein tyrosine kinase activity"/>
    <property type="evidence" value="ECO:0007669"/>
    <property type="project" value="UniProtKB-EC"/>
</dbReference>
<dbReference type="NCBIfam" id="TIGR01007">
    <property type="entry name" value="eps_fam"/>
    <property type="match status" value="1"/>
</dbReference>
<evidence type="ECO:0000256" key="6">
    <source>
        <dbReference type="ARBA" id="ARBA00022777"/>
    </source>
</evidence>
<dbReference type="Proteomes" id="UP000320496">
    <property type="component" value="Chromosome"/>
</dbReference>
<evidence type="ECO:0000313" key="15">
    <source>
        <dbReference type="Proteomes" id="UP000320496"/>
    </source>
</evidence>
<dbReference type="AlphaFoldDB" id="A0A517ZCB5"/>
<gene>
    <name evidence="14" type="primary">ywqD_3</name>
    <name evidence="14" type="ORF">Mal4_44340</name>
</gene>
<evidence type="ECO:0000256" key="5">
    <source>
        <dbReference type="ARBA" id="ARBA00022741"/>
    </source>
</evidence>
<keyword evidence="6 14" id="KW-0418">Kinase</keyword>
<dbReference type="KEGG" id="mri:Mal4_44340"/>
<dbReference type="Pfam" id="PF13614">
    <property type="entry name" value="AAA_31"/>
    <property type="match status" value="1"/>
</dbReference>
<evidence type="ECO:0000256" key="7">
    <source>
        <dbReference type="ARBA" id="ARBA00022840"/>
    </source>
</evidence>
<keyword evidence="12" id="KW-1133">Transmembrane helix</keyword>
<comment type="similarity">
    <text evidence="2">Belongs to the etk/wzc family.</text>
</comment>
<feature type="transmembrane region" description="Helical" evidence="12">
    <location>
        <begin position="36"/>
        <end position="56"/>
    </location>
</feature>
<evidence type="ECO:0000256" key="2">
    <source>
        <dbReference type="ARBA" id="ARBA00008883"/>
    </source>
</evidence>
<keyword evidence="10" id="KW-0175">Coiled coil</keyword>
<evidence type="ECO:0000256" key="1">
    <source>
        <dbReference type="ARBA" id="ARBA00007316"/>
    </source>
</evidence>
<evidence type="ECO:0000256" key="10">
    <source>
        <dbReference type="SAM" id="Coils"/>
    </source>
</evidence>
<organism evidence="14 15">
    <name type="scientific">Maioricimonas rarisocia</name>
    <dbReference type="NCBI Taxonomy" id="2528026"/>
    <lineage>
        <taxon>Bacteria</taxon>
        <taxon>Pseudomonadati</taxon>
        <taxon>Planctomycetota</taxon>
        <taxon>Planctomycetia</taxon>
        <taxon>Planctomycetales</taxon>
        <taxon>Planctomycetaceae</taxon>
        <taxon>Maioricimonas</taxon>
    </lineage>
</organism>
<dbReference type="PANTHER" id="PTHR32309:SF13">
    <property type="entry name" value="FERRIC ENTEROBACTIN TRANSPORT PROTEIN FEPE"/>
    <property type="match status" value="1"/>
</dbReference>
<evidence type="ECO:0000256" key="3">
    <source>
        <dbReference type="ARBA" id="ARBA00011903"/>
    </source>
</evidence>
<keyword evidence="5" id="KW-0547">Nucleotide-binding</keyword>
<accession>A0A517ZCB5</accession>